<protein>
    <submittedName>
        <fullName evidence="1">Ribosomal protein L31</fullName>
    </submittedName>
</protein>
<sequence>MAKVSSISWFKKVPVFCDGTLILFTQSTKPQLMVDNWSGIHNAYKKYRGEIVDGEKIDYWQSKIRRYRPGRT</sequence>
<keyword evidence="1" id="KW-0150">Chloroplast</keyword>
<dbReference type="AlphaFoldDB" id="D9IXD8"/>
<name>D9IXD8_9ALVE</name>
<keyword evidence="1" id="KW-0687">Ribonucleoprotein</keyword>
<reference evidence="1" key="1">
    <citation type="journal article" date="2010" name="Proc. Natl. Acad. Sci. U.S.A.">
        <title>A common red algal origin of the apicomplexan, dinoflagellate, and heterokont plastids.</title>
        <authorList>
            <person name="Janouskovec J."/>
            <person name="Horak A."/>
            <person name="Obornik M."/>
            <person name="Lukes J."/>
            <person name="Keeling P.J."/>
        </authorList>
    </citation>
    <scope>NUCLEOTIDE SEQUENCE</scope>
    <source>
        <strain evidence="1">CCMP2878</strain>
    </source>
</reference>
<accession>D9IXD8</accession>
<proteinExistence type="predicted"/>
<keyword evidence="1" id="KW-0934">Plastid</keyword>
<dbReference type="RefSeq" id="YP_003795304.1">
    <property type="nucleotide sequence ID" value="NC_014340.2"/>
</dbReference>
<dbReference type="EMBL" id="HM222967">
    <property type="protein sequence ID" value="ADJ66546.1"/>
    <property type="molecule type" value="Genomic_DNA"/>
</dbReference>
<dbReference type="GeneID" id="9480945"/>
<dbReference type="GO" id="GO:0005840">
    <property type="term" value="C:ribosome"/>
    <property type="evidence" value="ECO:0007669"/>
    <property type="project" value="UniProtKB-KW"/>
</dbReference>
<geneLocation type="chloroplast" evidence="1"/>
<organism evidence="1">
    <name type="scientific">Chromera velia</name>
    <dbReference type="NCBI Taxonomy" id="505693"/>
    <lineage>
        <taxon>Eukaryota</taxon>
        <taxon>Sar</taxon>
        <taxon>Alveolata</taxon>
        <taxon>Colpodellida</taxon>
        <taxon>Chromeraceae</taxon>
        <taxon>Chromera</taxon>
    </lineage>
</organism>
<evidence type="ECO:0000313" key="1">
    <source>
        <dbReference type="EMBL" id="ADJ66546.1"/>
    </source>
</evidence>
<reference evidence="1" key="2">
    <citation type="submission" date="2013-03" db="EMBL/GenBank/DDBJ databases">
        <title>Split photosystem protein, linear topology, and growth of structural complexity in the recombination-driven plastid genome of Chromera velia.</title>
        <authorList>
            <person name="Janouskovec J."/>
            <person name="Sobotka R."/>
            <person name="Lai D.-H."/>
            <person name="Flegontov P."/>
            <person name="Konik P."/>
            <person name="Komenda J."/>
            <person name="Ali S."/>
            <person name="Prasil O."/>
            <person name="Pain A."/>
            <person name="Obornik M."/>
            <person name="Lukes J."/>
            <person name="Keeling P.J."/>
        </authorList>
    </citation>
    <scope>NUCLEOTIDE SEQUENCE</scope>
    <source>
        <strain evidence="1">CCMP2878</strain>
    </source>
</reference>
<gene>
    <name evidence="1" type="primary">rpl31</name>
</gene>
<keyword evidence="1" id="KW-0689">Ribosomal protein</keyword>